<dbReference type="CDD" id="cd19490">
    <property type="entry name" value="XRCC2"/>
    <property type="match status" value="1"/>
</dbReference>
<reference evidence="2" key="2">
    <citation type="journal article" date="2023" name="Plants (Basel)">
        <title>Annotation of the Turnera subulata (Passifloraceae) Draft Genome Reveals the S-Locus Evolved after the Divergence of Turneroideae from Passifloroideae in a Stepwise Manner.</title>
        <authorList>
            <person name="Henning P.M."/>
            <person name="Roalson E.H."/>
            <person name="Mir W."/>
            <person name="McCubbin A.G."/>
            <person name="Shore J.S."/>
        </authorList>
    </citation>
    <scope>NUCLEOTIDE SEQUENCE</scope>
    <source>
        <strain evidence="2">F60SS</strain>
    </source>
</reference>
<comment type="caution">
    <text evidence="2">The sequence shown here is derived from an EMBL/GenBank/DDBJ whole genome shotgun (WGS) entry which is preliminary data.</text>
</comment>
<dbReference type="PANTHER" id="PTHR46644">
    <property type="entry name" value="DNA REPAIR PROTEIN XRCC2"/>
    <property type="match status" value="1"/>
</dbReference>
<protein>
    <recommendedName>
        <fullName evidence="1">RecA family profile 1 domain-containing protein</fullName>
    </recommendedName>
</protein>
<evidence type="ECO:0000259" key="1">
    <source>
        <dbReference type="PROSITE" id="PS50162"/>
    </source>
</evidence>
<dbReference type="Gene3D" id="3.40.50.300">
    <property type="entry name" value="P-loop containing nucleotide triphosphate hydrolases"/>
    <property type="match status" value="1"/>
</dbReference>
<name>A0A9Q0FXC5_9ROSI</name>
<dbReference type="PANTHER" id="PTHR46644:SF2">
    <property type="entry name" value="DNA REPAIR PROTEIN XRCC2"/>
    <property type="match status" value="1"/>
</dbReference>
<dbReference type="AlphaFoldDB" id="A0A9Q0FXC5"/>
<dbReference type="Proteomes" id="UP001141552">
    <property type="component" value="Unassembled WGS sequence"/>
</dbReference>
<proteinExistence type="predicted"/>
<dbReference type="GO" id="GO:0005524">
    <property type="term" value="F:ATP binding"/>
    <property type="evidence" value="ECO:0007669"/>
    <property type="project" value="InterPro"/>
</dbReference>
<dbReference type="InterPro" id="IPR027417">
    <property type="entry name" value="P-loop_NTPase"/>
</dbReference>
<dbReference type="GO" id="GO:0003677">
    <property type="term" value="F:DNA binding"/>
    <property type="evidence" value="ECO:0007669"/>
    <property type="project" value="InterPro"/>
</dbReference>
<gene>
    <name evidence="2" type="ORF">Tsubulata_025348</name>
</gene>
<dbReference type="GO" id="GO:0005657">
    <property type="term" value="C:replication fork"/>
    <property type="evidence" value="ECO:0007669"/>
    <property type="project" value="InterPro"/>
</dbReference>
<dbReference type="GO" id="GO:0033063">
    <property type="term" value="C:Rad51B-Rad51C-Rad51D-XRCC2 complex"/>
    <property type="evidence" value="ECO:0007669"/>
    <property type="project" value="InterPro"/>
</dbReference>
<sequence>MELAGAGGGGRLAKEWIDGDESAREMLRRVLREESRHRFLPLPPPLDRVPARAGNVVELVGPSPSGKTHALMEAAIGCILPEEWQGVRFGGLGRLAMFIDLDCRLDVSLLADLLRARIARPRLSCDDDDDSLRQHELFGLCMRRFLYVSCFDSLQFLATLKTLHYQVQKQTEAQGVGVHLLMIDSIGAFYWMDRASTTLHVGVNNRKGLSLQQVLETVVQEIKNLMQVHPVLVIATKATIMADRHAENEVNRNRKRKSFSDTSVSRNLTSNKEQLLHREYMPYVWQDHMLHPLSGQRTATPANAHLQVKSPDWLQYMWFDRKFYTCLDFAVSADRVAFHGDQP</sequence>
<dbReference type="InterPro" id="IPR030547">
    <property type="entry name" value="XRCC2"/>
</dbReference>
<dbReference type="GO" id="GO:0000724">
    <property type="term" value="P:double-strand break repair via homologous recombination"/>
    <property type="evidence" value="ECO:0007669"/>
    <property type="project" value="InterPro"/>
</dbReference>
<dbReference type="EMBL" id="JAKUCV010003315">
    <property type="protein sequence ID" value="KAJ4839440.1"/>
    <property type="molecule type" value="Genomic_DNA"/>
</dbReference>
<dbReference type="InterPro" id="IPR020588">
    <property type="entry name" value="RecA_ATP-bd"/>
</dbReference>
<dbReference type="SUPFAM" id="SSF52540">
    <property type="entry name" value="P-loop containing nucleoside triphosphate hydrolases"/>
    <property type="match status" value="1"/>
</dbReference>
<evidence type="ECO:0000313" key="2">
    <source>
        <dbReference type="EMBL" id="KAJ4839440.1"/>
    </source>
</evidence>
<reference evidence="2" key="1">
    <citation type="submission" date="2022-02" db="EMBL/GenBank/DDBJ databases">
        <authorList>
            <person name="Henning P.M."/>
            <person name="McCubbin A.G."/>
            <person name="Shore J.S."/>
        </authorList>
    </citation>
    <scope>NUCLEOTIDE SEQUENCE</scope>
    <source>
        <strain evidence="2">F60SS</strain>
        <tissue evidence="2">Leaves</tissue>
    </source>
</reference>
<dbReference type="GO" id="GO:0140664">
    <property type="term" value="F:ATP-dependent DNA damage sensor activity"/>
    <property type="evidence" value="ECO:0007669"/>
    <property type="project" value="InterPro"/>
</dbReference>
<dbReference type="PROSITE" id="PS50162">
    <property type="entry name" value="RECA_2"/>
    <property type="match status" value="1"/>
</dbReference>
<evidence type="ECO:0000313" key="3">
    <source>
        <dbReference type="Proteomes" id="UP001141552"/>
    </source>
</evidence>
<feature type="domain" description="RecA family profile 1" evidence="1">
    <location>
        <begin position="31"/>
        <end position="240"/>
    </location>
</feature>
<keyword evidence="3" id="KW-1185">Reference proteome</keyword>
<dbReference type="OrthoDB" id="420422at2759"/>
<organism evidence="2 3">
    <name type="scientific">Turnera subulata</name>
    <dbReference type="NCBI Taxonomy" id="218843"/>
    <lineage>
        <taxon>Eukaryota</taxon>
        <taxon>Viridiplantae</taxon>
        <taxon>Streptophyta</taxon>
        <taxon>Embryophyta</taxon>
        <taxon>Tracheophyta</taxon>
        <taxon>Spermatophyta</taxon>
        <taxon>Magnoliopsida</taxon>
        <taxon>eudicotyledons</taxon>
        <taxon>Gunneridae</taxon>
        <taxon>Pentapetalae</taxon>
        <taxon>rosids</taxon>
        <taxon>fabids</taxon>
        <taxon>Malpighiales</taxon>
        <taxon>Passifloraceae</taxon>
        <taxon>Turnera</taxon>
    </lineage>
</organism>
<accession>A0A9Q0FXC5</accession>